<name>A0A4S8M7H8_DENBC</name>
<evidence type="ECO:0000313" key="9">
    <source>
        <dbReference type="Proteomes" id="UP000297245"/>
    </source>
</evidence>
<dbReference type="InterPro" id="IPR059032">
    <property type="entry name" value="WHD_DDX60"/>
</dbReference>
<evidence type="ECO:0000256" key="2">
    <source>
        <dbReference type="ARBA" id="ARBA00022801"/>
    </source>
</evidence>
<evidence type="ECO:0000256" key="4">
    <source>
        <dbReference type="ARBA" id="ARBA00022840"/>
    </source>
</evidence>
<feature type="domain" description="Helicase ATP-binding" evidence="6">
    <location>
        <begin position="774"/>
        <end position="942"/>
    </location>
</feature>
<dbReference type="InterPro" id="IPR001650">
    <property type="entry name" value="Helicase_C-like"/>
</dbReference>
<evidence type="ECO:0000313" key="8">
    <source>
        <dbReference type="EMBL" id="THU98274.1"/>
    </source>
</evidence>
<dbReference type="SMART" id="SM00490">
    <property type="entry name" value="HELICc"/>
    <property type="match status" value="1"/>
</dbReference>
<dbReference type="InterPro" id="IPR027417">
    <property type="entry name" value="P-loop_NTPase"/>
</dbReference>
<feature type="region of interest" description="Disordered" evidence="5">
    <location>
        <begin position="1177"/>
        <end position="1202"/>
    </location>
</feature>
<evidence type="ECO:0000256" key="3">
    <source>
        <dbReference type="ARBA" id="ARBA00022806"/>
    </source>
</evidence>
<dbReference type="Pfam" id="PF26076">
    <property type="entry name" value="WHD_DDX60"/>
    <property type="match status" value="1"/>
</dbReference>
<dbReference type="GO" id="GO:0005737">
    <property type="term" value="C:cytoplasm"/>
    <property type="evidence" value="ECO:0007669"/>
    <property type="project" value="TreeGrafter"/>
</dbReference>
<dbReference type="Pfam" id="PF00270">
    <property type="entry name" value="DEAD"/>
    <property type="match status" value="1"/>
</dbReference>
<dbReference type="Gene3D" id="3.40.50.300">
    <property type="entry name" value="P-loop containing nucleotide triphosphate hydrolases"/>
    <property type="match status" value="2"/>
</dbReference>
<evidence type="ECO:0000259" key="7">
    <source>
        <dbReference type="PROSITE" id="PS51194"/>
    </source>
</evidence>
<dbReference type="GO" id="GO:0005524">
    <property type="term" value="F:ATP binding"/>
    <property type="evidence" value="ECO:0007669"/>
    <property type="project" value="UniProtKB-KW"/>
</dbReference>
<dbReference type="GO" id="GO:0016787">
    <property type="term" value="F:hydrolase activity"/>
    <property type="evidence" value="ECO:0007669"/>
    <property type="project" value="UniProtKB-KW"/>
</dbReference>
<proteinExistence type="predicted"/>
<dbReference type="FunFam" id="3.40.50.300:FF:001039">
    <property type="entry name" value="ATP-dependent RNA helicase DDX60"/>
    <property type="match status" value="1"/>
</dbReference>
<dbReference type="PANTHER" id="PTHR44533">
    <property type="entry name" value="DEAD/H RNA HELICASE, PUTATIVE-RELATED"/>
    <property type="match status" value="1"/>
</dbReference>
<accession>A0A4S8M7H8</accession>
<protein>
    <submittedName>
        <fullName evidence="8">P-loop containing nucleoside triphosphate hydrolase protein</fullName>
    </submittedName>
</protein>
<feature type="domain" description="Helicase C-terminal" evidence="7">
    <location>
        <begin position="1183"/>
        <end position="1362"/>
    </location>
</feature>
<dbReference type="PANTHER" id="PTHR44533:SF4">
    <property type="entry name" value="DEAD_H RNA HELICASE, PUTATIVE-RELATED"/>
    <property type="match status" value="1"/>
</dbReference>
<keyword evidence="2 8" id="KW-0378">Hydrolase</keyword>
<dbReference type="InterPro" id="IPR055124">
    <property type="entry name" value="PIN-like_DDX60"/>
</dbReference>
<keyword evidence="4" id="KW-0067">ATP-binding</keyword>
<dbReference type="OrthoDB" id="2320933at2759"/>
<dbReference type="InterPro" id="IPR011545">
    <property type="entry name" value="DEAD/DEAH_box_helicase_dom"/>
</dbReference>
<dbReference type="PROSITE" id="PS51194">
    <property type="entry name" value="HELICASE_CTER"/>
    <property type="match status" value="1"/>
</dbReference>
<dbReference type="SMART" id="SM00487">
    <property type="entry name" value="DEXDc"/>
    <property type="match status" value="1"/>
</dbReference>
<gene>
    <name evidence="8" type="ORF">K435DRAFT_720951</name>
</gene>
<dbReference type="Proteomes" id="UP000297245">
    <property type="component" value="Unassembled WGS sequence"/>
</dbReference>
<dbReference type="PROSITE" id="PS51192">
    <property type="entry name" value="HELICASE_ATP_BIND_1"/>
    <property type="match status" value="1"/>
</dbReference>
<evidence type="ECO:0000256" key="1">
    <source>
        <dbReference type="ARBA" id="ARBA00022741"/>
    </source>
</evidence>
<evidence type="ECO:0000256" key="5">
    <source>
        <dbReference type="SAM" id="MobiDB-lite"/>
    </source>
</evidence>
<dbReference type="InterPro" id="IPR014001">
    <property type="entry name" value="Helicase_ATP-bd"/>
</dbReference>
<reference evidence="8 9" key="1">
    <citation type="journal article" date="2019" name="Nat. Ecol. Evol.">
        <title>Megaphylogeny resolves global patterns of mushroom evolution.</title>
        <authorList>
            <person name="Varga T."/>
            <person name="Krizsan K."/>
            <person name="Foldi C."/>
            <person name="Dima B."/>
            <person name="Sanchez-Garcia M."/>
            <person name="Sanchez-Ramirez S."/>
            <person name="Szollosi G.J."/>
            <person name="Szarkandi J.G."/>
            <person name="Papp V."/>
            <person name="Albert L."/>
            <person name="Andreopoulos W."/>
            <person name="Angelini C."/>
            <person name="Antonin V."/>
            <person name="Barry K.W."/>
            <person name="Bougher N.L."/>
            <person name="Buchanan P."/>
            <person name="Buyck B."/>
            <person name="Bense V."/>
            <person name="Catcheside P."/>
            <person name="Chovatia M."/>
            <person name="Cooper J."/>
            <person name="Damon W."/>
            <person name="Desjardin D."/>
            <person name="Finy P."/>
            <person name="Geml J."/>
            <person name="Haridas S."/>
            <person name="Hughes K."/>
            <person name="Justo A."/>
            <person name="Karasinski D."/>
            <person name="Kautmanova I."/>
            <person name="Kiss B."/>
            <person name="Kocsube S."/>
            <person name="Kotiranta H."/>
            <person name="LaButti K.M."/>
            <person name="Lechner B.E."/>
            <person name="Liimatainen K."/>
            <person name="Lipzen A."/>
            <person name="Lukacs Z."/>
            <person name="Mihaltcheva S."/>
            <person name="Morgado L.N."/>
            <person name="Niskanen T."/>
            <person name="Noordeloos M.E."/>
            <person name="Ohm R.A."/>
            <person name="Ortiz-Santana B."/>
            <person name="Ovrebo C."/>
            <person name="Racz N."/>
            <person name="Riley R."/>
            <person name="Savchenko A."/>
            <person name="Shiryaev A."/>
            <person name="Soop K."/>
            <person name="Spirin V."/>
            <person name="Szebenyi C."/>
            <person name="Tomsovsky M."/>
            <person name="Tulloss R.E."/>
            <person name="Uehling J."/>
            <person name="Grigoriev I.V."/>
            <person name="Vagvolgyi C."/>
            <person name="Papp T."/>
            <person name="Martin F.M."/>
            <person name="Miettinen O."/>
            <person name="Hibbett D.S."/>
            <person name="Nagy L.G."/>
        </authorList>
    </citation>
    <scope>NUCLEOTIDE SEQUENCE [LARGE SCALE GENOMIC DNA]</scope>
    <source>
        <strain evidence="8 9">CBS 962.96</strain>
    </source>
</reference>
<feature type="region of interest" description="Disordered" evidence="5">
    <location>
        <begin position="550"/>
        <end position="576"/>
    </location>
</feature>
<dbReference type="GO" id="GO:0003676">
    <property type="term" value="F:nucleic acid binding"/>
    <property type="evidence" value="ECO:0007669"/>
    <property type="project" value="InterPro"/>
</dbReference>
<keyword evidence="1" id="KW-0547">Nucleotide-binding</keyword>
<evidence type="ECO:0000259" key="6">
    <source>
        <dbReference type="PROSITE" id="PS51192"/>
    </source>
</evidence>
<dbReference type="Pfam" id="PF00271">
    <property type="entry name" value="Helicase_C"/>
    <property type="match status" value="1"/>
</dbReference>
<dbReference type="InterPro" id="IPR052431">
    <property type="entry name" value="SKI2_subfamily_helicases"/>
</dbReference>
<organism evidence="8 9">
    <name type="scientific">Dendrothele bispora (strain CBS 962.96)</name>
    <dbReference type="NCBI Taxonomy" id="1314807"/>
    <lineage>
        <taxon>Eukaryota</taxon>
        <taxon>Fungi</taxon>
        <taxon>Dikarya</taxon>
        <taxon>Basidiomycota</taxon>
        <taxon>Agaricomycotina</taxon>
        <taxon>Agaricomycetes</taxon>
        <taxon>Agaricomycetidae</taxon>
        <taxon>Agaricales</taxon>
        <taxon>Agaricales incertae sedis</taxon>
        <taxon>Dendrothele</taxon>
    </lineage>
</organism>
<dbReference type="GO" id="GO:0004386">
    <property type="term" value="F:helicase activity"/>
    <property type="evidence" value="ECO:0007669"/>
    <property type="project" value="UniProtKB-KW"/>
</dbReference>
<keyword evidence="9" id="KW-1185">Reference proteome</keyword>
<dbReference type="Pfam" id="PF23002">
    <property type="entry name" value="PIN-like_DDX60"/>
    <property type="match status" value="1"/>
</dbReference>
<keyword evidence="3" id="KW-0347">Helicase</keyword>
<dbReference type="EMBL" id="ML179139">
    <property type="protein sequence ID" value="THU98274.1"/>
    <property type="molecule type" value="Genomic_DNA"/>
</dbReference>
<dbReference type="SUPFAM" id="SSF52540">
    <property type="entry name" value="P-loop containing nucleoside triphosphate hydrolases"/>
    <property type="match status" value="1"/>
</dbReference>
<sequence length="1744" mass="198249">MDLDDFNINPLKKQKPKVPNFQSFQDALGYLDETWTTELGRKARWMDLIGDFAGTEPFVVDGESLLQLVLDDPLLALGRTDDPSFQVLHAYHIVERFLRDLISRSASFDIVFWRANRYNTLRTGDAKSIVASRALARVLLFRHLSKLSETQEFMLKVFNDLEDPCWAEYERSVKPMFVIMSNGGPVPRNAASPVFARILLRREFVRDLLSRGLPMVSLEELEFRDSKILSFVHEVESDFRPDLSKIYLMAKHKRAAFDEELATYFPGVDSLYEDRPTCDARTAIRSIAKALVNAQLEPNLPLDLAEPLTYLFLLHILLLDTLPLRLRARNVASLHPNLRFIVLDQFLPMTYIAMTGALVKENGALDVDGRIFVSLIQYACMHADSTIPEEFGDKVPINQIWMELKGCLPHFEAFASFHQSAQPVNSLYTPAASELSFPLLPFSNPVLDKHLSSLQIILDHGEESTEDFKPNGFSGSTIFADTTHWHNPKALLAPHLGGEKPQALTKWQQQRRLRYEQRFMSTIQKQAVTLTGASGKVLERVVIPLVGSRPAPIQSHSSQANKPEKVPKAPKLNSAGRLRQKIKEEKELKSNDSSSKWWQDQLSLLGKKDLLEQIKHLATLNSNPRASEDQTGTEMRLYRLHLELMSWTAEPKRDSATIHDRYSLSVLQMVKDISDRKYITSTTSDVLSSVLRALGFDDYLSMAASTVSKDYPLAFSFVKLFRSKGPPKHDWMKIRDHPVQWQLRLFGEFMDRSMDSTPDPRVSFEPDAWQRRVLDCIDKKSSLLVVAPTSAGKTFISFYAMEQVLRGSDEGIFVYVAPTKALVMQIALEVYARFSKNLKGKTCWAVHTRDYRVHNPQNCQILITVPEVLSIMLLSPSLAKHWTPKLKWICLDEIHCIGQQEGGTVWEQLILMAPCPIIGLSATVGDPLGFSNWLRSVQTAHGYDYEFVQHPHRYSHLRKFFYLLRGEEDEVQPFTDLSSHQETGRLSFLHPVTTLTFGARSLPADLALEARDTLTLFNALKKIFKGNLEHLDPVTFFSSTGKLLTQKEVLRYESSLRETVSTLAASSDRLDSESLLRRIIKELQDVELSKASIKDLNTVPTPRLFLQNLIYLLADLNAAGELPAILFSFDRSGCEIMAKHLTKTLIEAEKKWRSESSEWNRKMEEWEKWEEGKKHRERAAAKLAKQRKNEPPSEDPTWHSSFDPRDPSDQFSFANHHAYSKQELNEDIQELTSFAPPWALAALKRGIAVHHAGMNKRYRGLVEGLFRRGFLRVVIATGTLALGINAPAKTSVFCGDSPFLTALMYRQCAGRAGRRGFDLLGKVVFYGLSMDRVQRLVLSRLPSLKGNFPLTSTLSLRLFNLLHGSDYAEVTTRTVDSIMSLSQISLSSDIGQQQLLHHLRFSIEYLRRARLLDEQGRPMNLFAVAAHLYYTEPSNLALVALMRNGILHQISEKNDIDAKKELILLLSHLFGRRYLSKTFANEEYMEALRKQYPSVIILPPLDTEARRVLVEHEQQTLRIYSEYAKAYTNQYLDELGEDRHLPLSRLDYSGSSNTDCLPSNFRSYLKCTANQFMTRSAFVATSGHVDVFNTVQELTSTVREGLHLRQHAVPSFAELVAEGDEGKTLNAYIFDFYMHGQTSTLAQANGIRRGEVWYLLQEFSLTLLVLKTGLEQLLMKISMTAVDEEGGDVYDTADYAEADHDEDEDEKAEGFACPKGVSKVDWRVYELVKNVSAEFDEKYRAMWA</sequence>